<gene>
    <name evidence="2" type="ORF">PCOR1329_LOCUS78968</name>
</gene>
<feature type="compositionally biased region" description="Basic residues" evidence="1">
    <location>
        <begin position="117"/>
        <end position="131"/>
    </location>
</feature>
<keyword evidence="3" id="KW-1185">Reference proteome</keyword>
<feature type="compositionally biased region" description="Basic and acidic residues" evidence="1">
    <location>
        <begin position="67"/>
        <end position="76"/>
    </location>
</feature>
<organism evidence="2 3">
    <name type="scientific">Prorocentrum cordatum</name>
    <dbReference type="NCBI Taxonomy" id="2364126"/>
    <lineage>
        <taxon>Eukaryota</taxon>
        <taxon>Sar</taxon>
        <taxon>Alveolata</taxon>
        <taxon>Dinophyceae</taxon>
        <taxon>Prorocentrales</taxon>
        <taxon>Prorocentraceae</taxon>
        <taxon>Prorocentrum</taxon>
    </lineage>
</organism>
<name>A0ABN9XUI0_9DINO</name>
<protein>
    <submittedName>
        <fullName evidence="2">Uncharacterized protein</fullName>
    </submittedName>
</protein>
<dbReference type="Proteomes" id="UP001189429">
    <property type="component" value="Unassembled WGS sequence"/>
</dbReference>
<feature type="non-terminal residue" evidence="2">
    <location>
        <position position="192"/>
    </location>
</feature>
<evidence type="ECO:0000313" key="3">
    <source>
        <dbReference type="Proteomes" id="UP001189429"/>
    </source>
</evidence>
<comment type="caution">
    <text evidence="2">The sequence shown here is derived from an EMBL/GenBank/DDBJ whole genome shotgun (WGS) entry which is preliminary data.</text>
</comment>
<evidence type="ECO:0000313" key="2">
    <source>
        <dbReference type="EMBL" id="CAK0902312.1"/>
    </source>
</evidence>
<feature type="compositionally biased region" description="Basic residues" evidence="1">
    <location>
        <begin position="28"/>
        <end position="41"/>
    </location>
</feature>
<dbReference type="EMBL" id="CAUYUJ010021055">
    <property type="protein sequence ID" value="CAK0902312.1"/>
    <property type="molecule type" value="Genomic_DNA"/>
</dbReference>
<feature type="compositionally biased region" description="Basic and acidic residues" evidence="1">
    <location>
        <begin position="91"/>
        <end position="116"/>
    </location>
</feature>
<evidence type="ECO:0000256" key="1">
    <source>
        <dbReference type="SAM" id="MobiDB-lite"/>
    </source>
</evidence>
<proteinExistence type="predicted"/>
<feature type="region of interest" description="Disordered" evidence="1">
    <location>
        <begin position="1"/>
        <end position="192"/>
    </location>
</feature>
<reference evidence="2" key="1">
    <citation type="submission" date="2023-10" db="EMBL/GenBank/DDBJ databases">
        <authorList>
            <person name="Chen Y."/>
            <person name="Shah S."/>
            <person name="Dougan E. K."/>
            <person name="Thang M."/>
            <person name="Chan C."/>
        </authorList>
    </citation>
    <scope>NUCLEOTIDE SEQUENCE [LARGE SCALE GENOMIC DNA]</scope>
</reference>
<accession>A0ABN9XUI0</accession>
<sequence>CPRLIFPAGPGKVLLRPALGNDLPDTRRPRRPSGSRSRSRSGGRPLALAEGRGRGGGGGRSASDAEDGNHLAEAKMPRRHGRFATRAARATLERRQEKSDKARIVKLDGRARDILRRAKSSRSLPRRRRRSRGDSEGGGGGGRGGRREVALVPLGAAERRARPAAERRSGLASPQSELEWAPADQRGGARSE</sequence>
<feature type="compositionally biased region" description="Basic and acidic residues" evidence="1">
    <location>
        <begin position="157"/>
        <end position="169"/>
    </location>
</feature>
<feature type="non-terminal residue" evidence="2">
    <location>
        <position position="1"/>
    </location>
</feature>